<name>A0A9E7I9B0_9LILI</name>
<keyword evidence="2" id="KW-1185">Reference proteome</keyword>
<accession>A0A9E7I9B0</accession>
<dbReference type="AlphaFoldDB" id="A0A9E7I9B0"/>
<dbReference type="EMBL" id="CP097511">
    <property type="protein sequence ID" value="URE47759.1"/>
    <property type="molecule type" value="Genomic_DNA"/>
</dbReference>
<evidence type="ECO:0000313" key="2">
    <source>
        <dbReference type="Proteomes" id="UP001055439"/>
    </source>
</evidence>
<organism evidence="1 2">
    <name type="scientific">Musa troglodytarum</name>
    <name type="common">fe'i banana</name>
    <dbReference type="NCBI Taxonomy" id="320322"/>
    <lineage>
        <taxon>Eukaryota</taxon>
        <taxon>Viridiplantae</taxon>
        <taxon>Streptophyta</taxon>
        <taxon>Embryophyta</taxon>
        <taxon>Tracheophyta</taxon>
        <taxon>Spermatophyta</taxon>
        <taxon>Magnoliopsida</taxon>
        <taxon>Liliopsida</taxon>
        <taxon>Zingiberales</taxon>
        <taxon>Musaceae</taxon>
        <taxon>Musa</taxon>
    </lineage>
</organism>
<dbReference type="OrthoDB" id="542764at2759"/>
<dbReference type="Proteomes" id="UP001055439">
    <property type="component" value="Chromosome 9"/>
</dbReference>
<protein>
    <submittedName>
        <fullName evidence="1">Uncharacterized protein</fullName>
    </submittedName>
</protein>
<proteinExistence type="predicted"/>
<reference evidence="1" key="1">
    <citation type="submission" date="2022-05" db="EMBL/GenBank/DDBJ databases">
        <title>The Musa troglodytarum L. genome provides insights into the mechanism of non-climacteric behaviour and enrichment of carotenoids.</title>
        <authorList>
            <person name="Wang J."/>
        </authorList>
    </citation>
    <scope>NUCLEOTIDE SEQUENCE</scope>
    <source>
        <tissue evidence="1">Leaf</tissue>
    </source>
</reference>
<sequence>MRGVLGSAAADATMISKPSSRGSGRAVVARRRSDLRRAALFLSFLTSASGVSRRDGGATRPAPTYGVVNAIIENEDDGHTLTAIPGIGEEGTPGFIGPRLSCSVVQLRLGQFGNSTMLGRERWNRPNGRGFKGQDGISSSRAATVPATDIPSSSTHLGFLLLAFLRP</sequence>
<evidence type="ECO:0000313" key="1">
    <source>
        <dbReference type="EMBL" id="URE47759.1"/>
    </source>
</evidence>
<gene>
    <name evidence="1" type="ORF">MUK42_07547</name>
</gene>